<keyword evidence="1" id="KW-1133">Transmembrane helix</keyword>
<sequence length="72" mass="8193">MKKIFFSLILMMATLQLFAQDNGVEMADTLRNNGKIYVVVICIVIILLGLLAYLFSIDKRLKKIEKESNNGK</sequence>
<proteinExistence type="predicted"/>
<keyword evidence="4" id="KW-1185">Reference proteome</keyword>
<keyword evidence="1" id="KW-0812">Transmembrane</keyword>
<feature type="signal peptide" evidence="2">
    <location>
        <begin position="1"/>
        <end position="19"/>
    </location>
</feature>
<gene>
    <name evidence="3" type="ORF">SAMN04488024_106310</name>
</gene>
<evidence type="ECO:0000256" key="2">
    <source>
        <dbReference type="SAM" id="SignalP"/>
    </source>
</evidence>
<feature type="transmembrane region" description="Helical" evidence="1">
    <location>
        <begin position="35"/>
        <end position="56"/>
    </location>
</feature>
<protein>
    <recommendedName>
        <fullName evidence="5">CcmD family protein</fullName>
    </recommendedName>
</protein>
<evidence type="ECO:0008006" key="5">
    <source>
        <dbReference type="Google" id="ProtNLM"/>
    </source>
</evidence>
<dbReference type="Proteomes" id="UP000199455">
    <property type="component" value="Unassembled WGS sequence"/>
</dbReference>
<reference evidence="4" key="1">
    <citation type="submission" date="2016-10" db="EMBL/GenBank/DDBJ databases">
        <authorList>
            <person name="Varghese N."/>
            <person name="Submissions S."/>
        </authorList>
    </citation>
    <scope>NUCLEOTIDE SEQUENCE [LARGE SCALE GENOMIC DNA]</scope>
    <source>
        <strain evidence="4">DSM 18609</strain>
    </source>
</reference>
<accession>A0A1G6VZT4</accession>
<evidence type="ECO:0000256" key="1">
    <source>
        <dbReference type="SAM" id="Phobius"/>
    </source>
</evidence>
<dbReference type="STRING" id="390242.SAMN04488024_106310"/>
<feature type="chain" id="PRO_5011545806" description="CcmD family protein" evidence="2">
    <location>
        <begin position="20"/>
        <end position="72"/>
    </location>
</feature>
<evidence type="ECO:0000313" key="4">
    <source>
        <dbReference type="Proteomes" id="UP000199455"/>
    </source>
</evidence>
<evidence type="ECO:0000313" key="3">
    <source>
        <dbReference type="EMBL" id="SDD58943.1"/>
    </source>
</evidence>
<keyword evidence="1" id="KW-0472">Membrane</keyword>
<keyword evidence="2" id="KW-0732">Signal</keyword>
<dbReference type="Pfam" id="PF20077">
    <property type="entry name" value="CcmD_alt"/>
    <property type="match status" value="1"/>
</dbReference>
<name>A0A1G6VZT4_9SPHI</name>
<organism evidence="3 4">
    <name type="scientific">Pedobacter soli</name>
    <dbReference type="NCBI Taxonomy" id="390242"/>
    <lineage>
        <taxon>Bacteria</taxon>
        <taxon>Pseudomonadati</taxon>
        <taxon>Bacteroidota</taxon>
        <taxon>Sphingobacteriia</taxon>
        <taxon>Sphingobacteriales</taxon>
        <taxon>Sphingobacteriaceae</taxon>
        <taxon>Pedobacter</taxon>
    </lineage>
</organism>
<dbReference type="RefSeq" id="WP_167356618.1">
    <property type="nucleotide sequence ID" value="NZ_FMZH01000006.1"/>
</dbReference>
<dbReference type="AlphaFoldDB" id="A0A1G6VZT4"/>
<dbReference type="EMBL" id="FMZH01000006">
    <property type="protein sequence ID" value="SDD58943.1"/>
    <property type="molecule type" value="Genomic_DNA"/>
</dbReference>